<dbReference type="Proteomes" id="UP000622638">
    <property type="component" value="Unassembled WGS sequence"/>
</dbReference>
<keyword evidence="2" id="KW-1185">Reference proteome</keyword>
<reference evidence="2" key="1">
    <citation type="journal article" date="2019" name="Int. J. Syst. Evol. Microbiol.">
        <title>The Global Catalogue of Microorganisms (GCM) 10K type strain sequencing project: providing services to taxonomists for standard genome sequencing and annotation.</title>
        <authorList>
            <consortium name="The Broad Institute Genomics Platform"/>
            <consortium name="The Broad Institute Genome Sequencing Center for Infectious Disease"/>
            <person name="Wu L."/>
            <person name="Ma J."/>
        </authorList>
    </citation>
    <scope>NUCLEOTIDE SEQUENCE [LARGE SCALE GENOMIC DNA]</scope>
    <source>
        <strain evidence="2">CGMCC 1.15931</strain>
    </source>
</reference>
<comment type="caution">
    <text evidence="1">The sequence shown here is derived from an EMBL/GenBank/DDBJ whole genome shotgun (WGS) entry which is preliminary data.</text>
</comment>
<accession>A0ABQ1KLE2</accession>
<protein>
    <submittedName>
        <fullName evidence="1">Uncharacterized protein</fullName>
    </submittedName>
</protein>
<proteinExistence type="predicted"/>
<organism evidence="1 2">
    <name type="scientific">Pseudoduganella buxea</name>
    <dbReference type="NCBI Taxonomy" id="1949069"/>
    <lineage>
        <taxon>Bacteria</taxon>
        <taxon>Pseudomonadati</taxon>
        <taxon>Pseudomonadota</taxon>
        <taxon>Betaproteobacteria</taxon>
        <taxon>Burkholderiales</taxon>
        <taxon>Oxalobacteraceae</taxon>
        <taxon>Telluria group</taxon>
        <taxon>Pseudoduganella</taxon>
    </lineage>
</organism>
<evidence type="ECO:0000313" key="2">
    <source>
        <dbReference type="Proteomes" id="UP000622638"/>
    </source>
</evidence>
<dbReference type="EMBL" id="BMKG01000009">
    <property type="protein sequence ID" value="GGC01336.1"/>
    <property type="molecule type" value="Genomic_DNA"/>
</dbReference>
<gene>
    <name evidence="1" type="ORF">GCM10011572_24130</name>
</gene>
<sequence length="130" mass="14737">MAARLRSMLQSLRSFRFASALPQRYLGRHCTGRQWRSAFPDATKADIRQFLLGFVTAFGFLDDEKLKFGPGDPLRQIYRDLYPSRCMPDGLEFETLAADLRTKHGIALGDLLSDTLTLGELFGHVQRSRA</sequence>
<evidence type="ECO:0000313" key="1">
    <source>
        <dbReference type="EMBL" id="GGC01336.1"/>
    </source>
</evidence>
<name>A0ABQ1KLE2_9BURK</name>